<dbReference type="GO" id="GO:0005886">
    <property type="term" value="C:plasma membrane"/>
    <property type="evidence" value="ECO:0007669"/>
    <property type="project" value="UniProtKB-SubCell"/>
</dbReference>
<reference evidence="10 11" key="1">
    <citation type="submission" date="2016-10" db="EMBL/GenBank/DDBJ databases">
        <authorList>
            <person name="de Groot N.N."/>
        </authorList>
    </citation>
    <scope>NUCLEOTIDE SEQUENCE [LARGE SCALE GENOMIC DNA]</scope>
    <source>
        <strain evidence="10 11">SLAS-1</strain>
    </source>
</reference>
<evidence type="ECO:0000313" key="11">
    <source>
        <dbReference type="Proteomes" id="UP000199476"/>
    </source>
</evidence>
<dbReference type="Pfam" id="PF18967">
    <property type="entry name" value="PycTM"/>
    <property type="match status" value="1"/>
</dbReference>
<proteinExistence type="predicted"/>
<gene>
    <name evidence="10" type="ORF">SAMN04488692_12124</name>
</gene>
<keyword evidence="6" id="KW-0051">Antiviral defense</keyword>
<dbReference type="RefSeq" id="WP_143423064.1">
    <property type="nucleotide sequence ID" value="NZ_FNGO01000021.1"/>
</dbReference>
<dbReference type="Proteomes" id="UP000199476">
    <property type="component" value="Unassembled WGS sequence"/>
</dbReference>
<evidence type="ECO:0000256" key="1">
    <source>
        <dbReference type="ARBA" id="ARBA00004236"/>
    </source>
</evidence>
<dbReference type="AlphaFoldDB" id="A0A1G9RBI8"/>
<keyword evidence="11" id="KW-1185">Reference proteome</keyword>
<dbReference type="GO" id="GO:0000166">
    <property type="term" value="F:nucleotide binding"/>
    <property type="evidence" value="ECO:0007669"/>
    <property type="project" value="UniProtKB-KW"/>
</dbReference>
<evidence type="ECO:0000256" key="3">
    <source>
        <dbReference type="ARBA" id="ARBA00022692"/>
    </source>
</evidence>
<accession>A0A1G9RBI8</accession>
<keyword evidence="7 8" id="KW-0472">Membrane</keyword>
<keyword evidence="4" id="KW-0547">Nucleotide-binding</keyword>
<evidence type="ECO:0000256" key="2">
    <source>
        <dbReference type="ARBA" id="ARBA00022475"/>
    </source>
</evidence>
<keyword evidence="2" id="KW-1003">Cell membrane</keyword>
<dbReference type="GO" id="GO:0051607">
    <property type="term" value="P:defense response to virus"/>
    <property type="evidence" value="ECO:0007669"/>
    <property type="project" value="UniProtKB-KW"/>
</dbReference>
<sequence>MNHNDNNHVYVNKVLNRFDHYIKSTNNKAAFIIAFNTFVLSSLILRATQILNLFKSNDFMKIIVISAFFAIIIGVFNSLKNVFKAVMPYLKSGYETEDNNSLLFFGSIADMNKKEFINKINEVSHKEMNEDFIIQIHTLAKALNMKYKYIRKSLFWIRKFVLIPLLLILFLAVLSYSL</sequence>
<keyword evidence="5 8" id="KW-1133">Transmembrane helix</keyword>
<evidence type="ECO:0000313" key="10">
    <source>
        <dbReference type="EMBL" id="SDM20450.1"/>
    </source>
</evidence>
<dbReference type="STRING" id="321763.SAMN04488692_12124"/>
<feature type="transmembrane region" description="Helical" evidence="8">
    <location>
        <begin position="59"/>
        <end position="79"/>
    </location>
</feature>
<keyword evidence="3 8" id="KW-0812">Transmembrane</keyword>
<feature type="transmembrane region" description="Helical" evidence="8">
    <location>
        <begin position="155"/>
        <end position="176"/>
    </location>
</feature>
<evidence type="ECO:0000256" key="6">
    <source>
        <dbReference type="ARBA" id="ARBA00023118"/>
    </source>
</evidence>
<evidence type="ECO:0000256" key="8">
    <source>
        <dbReference type="SAM" id="Phobius"/>
    </source>
</evidence>
<protein>
    <recommendedName>
        <fullName evidence="9">Pycsar effector protein domain-containing protein</fullName>
    </recommendedName>
</protein>
<dbReference type="SUPFAM" id="SSF160355">
    <property type="entry name" value="Bacterial polysaccharide co-polymerase-like"/>
    <property type="match status" value="1"/>
</dbReference>
<evidence type="ECO:0000256" key="7">
    <source>
        <dbReference type="ARBA" id="ARBA00023136"/>
    </source>
</evidence>
<feature type="transmembrane region" description="Helical" evidence="8">
    <location>
        <begin position="29"/>
        <end position="47"/>
    </location>
</feature>
<name>A0A1G9RBI8_9FIRM</name>
<dbReference type="EMBL" id="FNGO01000021">
    <property type="protein sequence ID" value="SDM20450.1"/>
    <property type="molecule type" value="Genomic_DNA"/>
</dbReference>
<comment type="subcellular location">
    <subcellularLocation>
        <location evidence="1">Cell membrane</location>
    </subcellularLocation>
</comment>
<feature type="domain" description="Pycsar effector protein" evidence="9">
    <location>
        <begin position="12"/>
        <end position="171"/>
    </location>
</feature>
<evidence type="ECO:0000256" key="4">
    <source>
        <dbReference type="ARBA" id="ARBA00022741"/>
    </source>
</evidence>
<organism evidence="10 11">
    <name type="scientific">Halarsenatibacter silvermanii</name>
    <dbReference type="NCBI Taxonomy" id="321763"/>
    <lineage>
        <taxon>Bacteria</taxon>
        <taxon>Bacillati</taxon>
        <taxon>Bacillota</taxon>
        <taxon>Clostridia</taxon>
        <taxon>Halanaerobiales</taxon>
        <taxon>Halarsenatibacteraceae</taxon>
        <taxon>Halarsenatibacter</taxon>
    </lineage>
</organism>
<evidence type="ECO:0000256" key="5">
    <source>
        <dbReference type="ARBA" id="ARBA00022989"/>
    </source>
</evidence>
<evidence type="ECO:0000259" key="9">
    <source>
        <dbReference type="Pfam" id="PF18967"/>
    </source>
</evidence>
<dbReference type="InterPro" id="IPR043760">
    <property type="entry name" value="PycTM_dom"/>
</dbReference>